<dbReference type="Proteomes" id="UP000198287">
    <property type="component" value="Unassembled WGS sequence"/>
</dbReference>
<dbReference type="EMBL" id="LNIX01000052">
    <property type="protein sequence ID" value="OXA37814.1"/>
    <property type="molecule type" value="Genomic_DNA"/>
</dbReference>
<protein>
    <submittedName>
        <fullName evidence="3">Uncharacterized protein</fullName>
    </submittedName>
</protein>
<keyword evidence="2" id="KW-0732">Signal</keyword>
<keyword evidence="1" id="KW-0472">Membrane</keyword>
<evidence type="ECO:0000256" key="1">
    <source>
        <dbReference type="SAM" id="Phobius"/>
    </source>
</evidence>
<feature type="transmembrane region" description="Helical" evidence="1">
    <location>
        <begin position="195"/>
        <end position="212"/>
    </location>
</feature>
<keyword evidence="1" id="KW-1133">Transmembrane helix</keyword>
<keyword evidence="1" id="KW-0812">Transmembrane</keyword>
<evidence type="ECO:0000256" key="2">
    <source>
        <dbReference type="SAM" id="SignalP"/>
    </source>
</evidence>
<evidence type="ECO:0000313" key="4">
    <source>
        <dbReference type="Proteomes" id="UP000198287"/>
    </source>
</evidence>
<gene>
    <name evidence="3" type="ORF">Fcan01_27453</name>
</gene>
<feature type="transmembrane region" description="Helical" evidence="1">
    <location>
        <begin position="117"/>
        <end position="146"/>
    </location>
</feature>
<proteinExistence type="predicted"/>
<feature type="transmembrane region" description="Helical" evidence="1">
    <location>
        <begin position="218"/>
        <end position="241"/>
    </location>
</feature>
<feature type="chain" id="PRO_5012195091" evidence="2">
    <location>
        <begin position="20"/>
        <end position="310"/>
    </location>
</feature>
<reference evidence="3 4" key="1">
    <citation type="submission" date="2015-12" db="EMBL/GenBank/DDBJ databases">
        <title>The genome of Folsomia candida.</title>
        <authorList>
            <person name="Faddeeva A."/>
            <person name="Derks M.F."/>
            <person name="Anvar Y."/>
            <person name="Smit S."/>
            <person name="Van Straalen N."/>
            <person name="Roelofs D."/>
        </authorList>
    </citation>
    <scope>NUCLEOTIDE SEQUENCE [LARGE SCALE GENOMIC DNA]</scope>
    <source>
        <strain evidence="3 4">VU population</strain>
        <tissue evidence="3">Whole body</tissue>
    </source>
</reference>
<feature type="transmembrane region" description="Helical" evidence="1">
    <location>
        <begin position="61"/>
        <end position="86"/>
    </location>
</feature>
<name>A0A226CYW8_FOLCA</name>
<feature type="signal peptide" evidence="2">
    <location>
        <begin position="1"/>
        <end position="19"/>
    </location>
</feature>
<comment type="caution">
    <text evidence="3">The sequence shown here is derived from an EMBL/GenBank/DDBJ whole genome shotgun (WGS) entry which is preliminary data.</text>
</comment>
<accession>A0A226CYW8</accession>
<evidence type="ECO:0000313" key="3">
    <source>
        <dbReference type="EMBL" id="OXA37814.1"/>
    </source>
</evidence>
<organism evidence="3 4">
    <name type="scientific">Folsomia candida</name>
    <name type="common">Springtail</name>
    <dbReference type="NCBI Taxonomy" id="158441"/>
    <lineage>
        <taxon>Eukaryota</taxon>
        <taxon>Metazoa</taxon>
        <taxon>Ecdysozoa</taxon>
        <taxon>Arthropoda</taxon>
        <taxon>Hexapoda</taxon>
        <taxon>Collembola</taxon>
        <taxon>Entomobryomorpha</taxon>
        <taxon>Isotomoidea</taxon>
        <taxon>Isotomidae</taxon>
        <taxon>Proisotominae</taxon>
        <taxon>Folsomia</taxon>
    </lineage>
</organism>
<dbReference type="AlphaFoldDB" id="A0A226CYW8"/>
<keyword evidence="4" id="KW-1185">Reference proteome</keyword>
<sequence>MAKAIKTLLLSLKLQLVSSKSNVPLVILFGKVTLFFKQFPFKVKNEKFAAKPTWSGTVHTYFVGLICLSVGALVQMPLMVALLAMYRPCIPPLLTSTMYLGCTSWDDSGEMGIFTRIVVAIFSSYFAVVASGTAFFPMAAIFLYPVEVKLLLLEGMKRTLWERQPFTNSYLLTYRALQILSSMHNSILRVPTMPILVGSVAVAESLALYILITSATIIPFPFLLCLSLLVVYMFVIIIGAFKLAANPYVDSVALLKLLRAIDQSKWIKRFIVSFPPSKLTLGDGKFFDKATSLVIWRKTVDFLITCLLMQ</sequence>